<dbReference type="InterPro" id="IPR012334">
    <property type="entry name" value="Pectin_lyas_fold"/>
</dbReference>
<sequence length="445" mass="47043">MSLRTCAIPLLAIASALLAFNTGAAEPAATAAPAAHAAIVHKGWTQTAGGRGGRLIKVTTLAASGPGSLAEAIAATGPRIVVFEVGGVIDMAGQPLKIQEPFLTLAGQTAPDPGITIIKAETTVSTHDVVIQHLTFRPGEFGRPKKGGGDQDGISGIGGARDVIVDHCSLSWATDENLSASGPRFEGKTPEAWRQATSHRITYSHNLLYEGLGNSVHVKGEHSKGSLIHDNTSQVLLYGNVYVSNRQRNALFKGGAQGAMVNNYIFNPGDRAVHYNLLANEWAGQPWQNGRLTLVGNAMRHGPSTVPGTPFFMMLGQGDLELHMTDNLAHDSQGRAVPLLGNNAQTTGKIIVAPKPELPAGLAIRPAADLARELPPLVGARPWARDPRDAKVLADMAQGQGKLIDSEVENALGYPRAAQTRRAFKAEDWNLDDMTPKAGWPALAK</sequence>
<dbReference type="EMBL" id="JBIGHY010000005">
    <property type="protein sequence ID" value="MFG6415450.1"/>
    <property type="molecule type" value="Genomic_DNA"/>
</dbReference>
<proteinExistence type="predicted"/>
<dbReference type="PANTHER" id="PTHR42970:SF1">
    <property type="entry name" value="PECTATE LYASE C-RELATED"/>
    <property type="match status" value="1"/>
</dbReference>
<feature type="chain" id="PRO_5046913510" evidence="3">
    <location>
        <begin position="25"/>
        <end position="445"/>
    </location>
</feature>
<evidence type="ECO:0000313" key="5">
    <source>
        <dbReference type="Proteomes" id="UP001606300"/>
    </source>
</evidence>
<keyword evidence="1" id="KW-0479">Metal-binding</keyword>
<evidence type="ECO:0000313" key="4">
    <source>
        <dbReference type="EMBL" id="MFG6415450.1"/>
    </source>
</evidence>
<reference evidence="4 5" key="1">
    <citation type="submission" date="2024-09" db="EMBL/GenBank/DDBJ databases">
        <title>Novel species of the genus Pelomonas and Roseateles isolated from streams.</title>
        <authorList>
            <person name="Lu H."/>
        </authorList>
    </citation>
    <scope>NUCLEOTIDE SEQUENCE [LARGE SCALE GENOMIC DNA]</scope>
    <source>
        <strain evidence="4 5">DC23W</strain>
    </source>
</reference>
<dbReference type="Gene3D" id="2.160.20.10">
    <property type="entry name" value="Single-stranded right-handed beta-helix, Pectin lyase-like"/>
    <property type="match status" value="1"/>
</dbReference>
<feature type="signal peptide" evidence="3">
    <location>
        <begin position="1"/>
        <end position="24"/>
    </location>
</feature>
<gene>
    <name evidence="4" type="ORF">ACG02S_16255</name>
</gene>
<evidence type="ECO:0000256" key="3">
    <source>
        <dbReference type="SAM" id="SignalP"/>
    </source>
</evidence>
<dbReference type="InterPro" id="IPR052063">
    <property type="entry name" value="Polysaccharide_Lyase_1"/>
</dbReference>
<evidence type="ECO:0000256" key="1">
    <source>
        <dbReference type="ARBA" id="ARBA00022723"/>
    </source>
</evidence>
<keyword evidence="5" id="KW-1185">Reference proteome</keyword>
<dbReference type="GO" id="GO:0016829">
    <property type="term" value="F:lyase activity"/>
    <property type="evidence" value="ECO:0007669"/>
    <property type="project" value="UniProtKB-KW"/>
</dbReference>
<dbReference type="RefSeq" id="WP_394471512.1">
    <property type="nucleotide sequence ID" value="NZ_JBIGHY010000005.1"/>
</dbReference>
<comment type="caution">
    <text evidence="4">The sequence shown here is derived from an EMBL/GenBank/DDBJ whole genome shotgun (WGS) entry which is preliminary data.</text>
</comment>
<dbReference type="InterPro" id="IPR011050">
    <property type="entry name" value="Pectin_lyase_fold/virulence"/>
</dbReference>
<evidence type="ECO:0000256" key="2">
    <source>
        <dbReference type="ARBA" id="ARBA00023180"/>
    </source>
</evidence>
<organism evidence="4 5">
    <name type="scientific">Pelomonas dachongensis</name>
    <dbReference type="NCBI Taxonomy" id="3299029"/>
    <lineage>
        <taxon>Bacteria</taxon>
        <taxon>Pseudomonadati</taxon>
        <taxon>Pseudomonadota</taxon>
        <taxon>Betaproteobacteria</taxon>
        <taxon>Burkholderiales</taxon>
        <taxon>Sphaerotilaceae</taxon>
        <taxon>Roseateles</taxon>
    </lineage>
</organism>
<name>A0ABW7EPV8_9BURK</name>
<protein>
    <submittedName>
        <fullName evidence="4">Polysaccharide lyase family 1 protein</fullName>
    </submittedName>
</protein>
<dbReference type="PANTHER" id="PTHR42970">
    <property type="entry name" value="PECTATE LYASE C-RELATED"/>
    <property type="match status" value="1"/>
</dbReference>
<keyword evidence="2" id="KW-0325">Glycoprotein</keyword>
<accession>A0ABW7EPV8</accession>
<keyword evidence="3" id="KW-0732">Signal</keyword>
<dbReference type="SUPFAM" id="SSF51126">
    <property type="entry name" value="Pectin lyase-like"/>
    <property type="match status" value="1"/>
</dbReference>
<dbReference type="Proteomes" id="UP001606300">
    <property type="component" value="Unassembled WGS sequence"/>
</dbReference>
<keyword evidence="4" id="KW-0456">Lyase</keyword>